<keyword evidence="1" id="KW-1133">Transmembrane helix</keyword>
<organism evidence="2 3">
    <name type="scientific">Saccharolobus caldissimus</name>
    <dbReference type="NCBI Taxonomy" id="1702097"/>
    <lineage>
        <taxon>Archaea</taxon>
        <taxon>Thermoproteota</taxon>
        <taxon>Thermoprotei</taxon>
        <taxon>Sulfolobales</taxon>
        <taxon>Sulfolobaceae</taxon>
        <taxon>Saccharolobus</taxon>
    </lineage>
</organism>
<evidence type="ECO:0000313" key="3">
    <source>
        <dbReference type="Proteomes" id="UP001319921"/>
    </source>
</evidence>
<proteinExistence type="predicted"/>
<keyword evidence="1" id="KW-0472">Membrane</keyword>
<dbReference type="AlphaFoldDB" id="A0AAQ4CUK8"/>
<keyword evidence="1" id="KW-0812">Transmembrane</keyword>
<accession>A0AAQ4CUK8</accession>
<feature type="transmembrane region" description="Helical" evidence="1">
    <location>
        <begin position="7"/>
        <end position="28"/>
    </location>
</feature>
<reference evidence="2 3" key="1">
    <citation type="journal article" date="2022" name="Microbiol. Resour. Announc.">
        <title>Complete Genome Sequence of the Hyperthermophilic and Acidophilic Archaeon Saccharolobus caldissimus Strain HS-3T.</title>
        <authorList>
            <person name="Sakai H.D."/>
            <person name="Kurosawa N."/>
        </authorList>
    </citation>
    <scope>NUCLEOTIDE SEQUENCE [LARGE SCALE GENOMIC DNA]</scope>
    <source>
        <strain evidence="2 3">JCM32116</strain>
    </source>
</reference>
<gene>
    <name evidence="2" type="ORF">SACC_25060</name>
</gene>
<dbReference type="Proteomes" id="UP001319921">
    <property type="component" value="Chromosome"/>
</dbReference>
<name>A0AAQ4CUK8_9CREN</name>
<evidence type="ECO:0000313" key="2">
    <source>
        <dbReference type="EMBL" id="BDB99489.1"/>
    </source>
</evidence>
<dbReference type="GeneID" id="68867223"/>
<dbReference type="EMBL" id="AP025226">
    <property type="protein sequence ID" value="BDB99489.1"/>
    <property type="molecule type" value="Genomic_DNA"/>
</dbReference>
<feature type="transmembrane region" description="Helical" evidence="1">
    <location>
        <begin position="48"/>
        <end position="67"/>
    </location>
</feature>
<evidence type="ECO:0000256" key="1">
    <source>
        <dbReference type="SAM" id="Phobius"/>
    </source>
</evidence>
<protein>
    <submittedName>
        <fullName evidence="2">Uncharacterized protein</fullName>
    </submittedName>
</protein>
<keyword evidence="3" id="KW-1185">Reference proteome</keyword>
<dbReference type="KEGG" id="scas:SACC_25060"/>
<dbReference type="RefSeq" id="WP_229569810.1">
    <property type="nucleotide sequence ID" value="NZ_AP025226.1"/>
</dbReference>
<sequence>MNVKMWGLILAGAILVAISVIIEVIYSYSLLKPVPWSFYYVPGGTDYAGEFIALIGLILIMAGGYMTREPKE</sequence>